<dbReference type="Proteomes" id="UP000290545">
    <property type="component" value="Unassembled WGS sequence"/>
</dbReference>
<accession>A0A4Q1D5G1</accession>
<evidence type="ECO:0000313" key="2">
    <source>
        <dbReference type="Proteomes" id="UP000290545"/>
    </source>
</evidence>
<dbReference type="SUPFAM" id="SSF48371">
    <property type="entry name" value="ARM repeat"/>
    <property type="match status" value="1"/>
</dbReference>
<dbReference type="InterPro" id="IPR011989">
    <property type="entry name" value="ARM-like"/>
</dbReference>
<name>A0A4Q1D5G1_9BACT</name>
<gene>
    <name evidence="1" type="ORF">ESB13_16545</name>
</gene>
<dbReference type="AlphaFoldDB" id="A0A4Q1D5G1"/>
<sequence length="722" mass="80996">MKIAFKKYGILLAGLMVCQQGFSFSPLPHPGSATPSLTTCHTAIGNAAIYSDSLIDKSVTCHLPSAMLPSAFAIVIDEQTFRHTRQAVFAYKEMLEKKEHLSTYIISSSWNSPAEIRSILQKLAAKSPELAKSPGLTTKFPALEGAVLIGQIPVPMVRNAQHLTSAFKMDEQKFPFERSSVASDRFYDDFDLRFRILEHDKKRPLWFYVELEESSPQYISSDIYTARIISHKPGEQAYTDINNFLKKAVDARTKPGKLNHLLAFTGGGYNAESLTAWTDEQQLLRECFPLAFSTAGSSRVLNFRMDSAMKQVIMSELQRPALDLAFLSEHGDIEKQYITNESSGKIITAEIEAIRPSARLVVFNACYNGSFHHPGNIAGAYLFNEGGTIVTQGNTVNVLQDKYAFQLAGLLQEGVRVGIWNSNINSLETHLLGDPTWHFYHQNGEALNKELVANWKNEKFWRSSLNHPSVAIRSLALSRLFALHAPNVDQQASKIFDTARTVNERMQCLSLLAAYGGSTFNKLASKALQDPHEYIRRKAAEWIARSGNDSFIPQLVSLLLAHPNDERVVWSAKRSLAVMDPIKVKQATIQQVGEASYLMNKEQLLQSWLKDVEEDSLAAAKTYAAIISKQLPEAKRIQSIRLLRNNTYHEFIPQLVKMLEDPGESAAIKVQLLEAAGWFSNTYQKPMLLDICRKLSNDKSQPPEISREAQQTSLRLTQWQLL</sequence>
<evidence type="ECO:0000313" key="1">
    <source>
        <dbReference type="EMBL" id="RXK83689.1"/>
    </source>
</evidence>
<dbReference type="Gene3D" id="1.25.10.10">
    <property type="entry name" value="Leucine-rich Repeat Variant"/>
    <property type="match status" value="1"/>
</dbReference>
<dbReference type="OrthoDB" id="619585at2"/>
<organism evidence="1 2">
    <name type="scientific">Filimonas effusa</name>
    <dbReference type="NCBI Taxonomy" id="2508721"/>
    <lineage>
        <taxon>Bacteria</taxon>
        <taxon>Pseudomonadati</taxon>
        <taxon>Bacteroidota</taxon>
        <taxon>Chitinophagia</taxon>
        <taxon>Chitinophagales</taxon>
        <taxon>Chitinophagaceae</taxon>
        <taxon>Filimonas</taxon>
    </lineage>
</organism>
<proteinExistence type="predicted"/>
<dbReference type="EMBL" id="SDHZ01000002">
    <property type="protein sequence ID" value="RXK83689.1"/>
    <property type="molecule type" value="Genomic_DNA"/>
</dbReference>
<protein>
    <submittedName>
        <fullName evidence="1">HEAT repeat domain-containing protein</fullName>
    </submittedName>
</protein>
<keyword evidence="2" id="KW-1185">Reference proteome</keyword>
<comment type="caution">
    <text evidence="1">The sequence shown here is derived from an EMBL/GenBank/DDBJ whole genome shotgun (WGS) entry which is preliminary data.</text>
</comment>
<dbReference type="InterPro" id="IPR016024">
    <property type="entry name" value="ARM-type_fold"/>
</dbReference>
<reference evidence="1 2" key="1">
    <citation type="submission" date="2019-01" db="EMBL/GenBank/DDBJ databases">
        <title>Filimonas sp. strain TTM-71.</title>
        <authorList>
            <person name="Chen W.-M."/>
        </authorList>
    </citation>
    <scope>NUCLEOTIDE SEQUENCE [LARGE SCALE GENOMIC DNA]</scope>
    <source>
        <strain evidence="1 2">TTM-71</strain>
    </source>
</reference>
<dbReference type="RefSeq" id="WP_129004741.1">
    <property type="nucleotide sequence ID" value="NZ_SDHZ01000002.1"/>
</dbReference>